<evidence type="ECO:0000256" key="1">
    <source>
        <dbReference type="ARBA" id="ARBA00023125"/>
    </source>
</evidence>
<name>A0A367VK31_9PROT</name>
<dbReference type="GO" id="GO:0045893">
    <property type="term" value="P:positive regulation of DNA-templated transcription"/>
    <property type="evidence" value="ECO:0007669"/>
    <property type="project" value="InterPro"/>
</dbReference>
<dbReference type="SMART" id="SM00422">
    <property type="entry name" value="HTH_MERR"/>
    <property type="match status" value="1"/>
</dbReference>
<proteinExistence type="predicted"/>
<dbReference type="PRINTS" id="PR00040">
    <property type="entry name" value="HTHMERR"/>
</dbReference>
<dbReference type="PANTHER" id="PTHR30204:SF92">
    <property type="entry name" value="HTH-TYPE TRANSCRIPTIONAL REGULATOR ZNTR"/>
    <property type="match status" value="1"/>
</dbReference>
<dbReference type="Gene3D" id="1.10.1660.10">
    <property type="match status" value="1"/>
</dbReference>
<evidence type="ECO:0000313" key="3">
    <source>
        <dbReference type="EMBL" id="RCK25349.1"/>
    </source>
</evidence>
<feature type="domain" description="HTH merR-type" evidence="2">
    <location>
        <begin position="1"/>
        <end position="69"/>
    </location>
</feature>
<dbReference type="PROSITE" id="PS50937">
    <property type="entry name" value="HTH_MERR_2"/>
    <property type="match status" value="1"/>
</dbReference>
<comment type="caution">
    <text evidence="3">The sequence shown here is derived from an EMBL/GenBank/DDBJ whole genome shotgun (WGS) entry which is preliminary data.</text>
</comment>
<organism evidence="3 4">
    <name type="scientific">Thalassospira profundimaris</name>
    <dbReference type="NCBI Taxonomy" id="502049"/>
    <lineage>
        <taxon>Bacteria</taxon>
        <taxon>Pseudomonadati</taxon>
        <taxon>Pseudomonadota</taxon>
        <taxon>Alphaproteobacteria</taxon>
        <taxon>Rhodospirillales</taxon>
        <taxon>Thalassospiraceae</taxon>
        <taxon>Thalassospira</taxon>
    </lineage>
</organism>
<dbReference type="GO" id="GO:0003700">
    <property type="term" value="F:DNA-binding transcription factor activity"/>
    <property type="evidence" value="ECO:0007669"/>
    <property type="project" value="InterPro"/>
</dbReference>
<reference evidence="3 4" key="1">
    <citation type="submission" date="2014-07" db="EMBL/GenBank/DDBJ databases">
        <title>Draft genome sequence of Thalassospira profundimaris R8-17.</title>
        <authorList>
            <person name="Lai Q."/>
            <person name="Shao Z."/>
        </authorList>
    </citation>
    <scope>NUCLEOTIDE SEQUENCE [LARGE SCALE GENOMIC DNA]</scope>
    <source>
        <strain evidence="3 4">R8-17</strain>
    </source>
</reference>
<dbReference type="InterPro" id="IPR047057">
    <property type="entry name" value="MerR_fam"/>
</dbReference>
<evidence type="ECO:0000313" key="4">
    <source>
        <dbReference type="Proteomes" id="UP000253061"/>
    </source>
</evidence>
<evidence type="ECO:0000259" key="2">
    <source>
        <dbReference type="PROSITE" id="PS50937"/>
    </source>
</evidence>
<dbReference type="InterPro" id="IPR000551">
    <property type="entry name" value="MerR-type_HTH_dom"/>
</dbReference>
<dbReference type="AlphaFoldDB" id="A0A367VK31"/>
<dbReference type="Proteomes" id="UP000253061">
    <property type="component" value="Unassembled WGS sequence"/>
</dbReference>
<keyword evidence="1" id="KW-0238">DNA-binding</keyword>
<protein>
    <submittedName>
        <fullName evidence="3">MerR family transcriptional regulator</fullName>
    </submittedName>
</protein>
<dbReference type="Pfam" id="PF13411">
    <property type="entry name" value="MerR_1"/>
    <property type="match status" value="1"/>
</dbReference>
<dbReference type="PANTHER" id="PTHR30204">
    <property type="entry name" value="REDOX-CYCLING DRUG-SENSING TRANSCRIPTIONAL ACTIVATOR SOXR"/>
    <property type="match status" value="1"/>
</dbReference>
<accession>A0A367VK31</accession>
<dbReference type="EMBL" id="JPWB01000001">
    <property type="protein sequence ID" value="RCK25349.1"/>
    <property type="molecule type" value="Genomic_DNA"/>
</dbReference>
<gene>
    <name evidence="3" type="ORF">TH6_01655</name>
</gene>
<dbReference type="GO" id="GO:0046872">
    <property type="term" value="F:metal ion binding"/>
    <property type="evidence" value="ECO:0007669"/>
    <property type="project" value="InterPro"/>
</dbReference>
<dbReference type="SUPFAM" id="SSF46955">
    <property type="entry name" value="Putative DNA-binding domain"/>
    <property type="match status" value="1"/>
</dbReference>
<dbReference type="InterPro" id="IPR011791">
    <property type="entry name" value="CadR-PbrR"/>
</dbReference>
<dbReference type="GO" id="GO:0003677">
    <property type="term" value="F:DNA binding"/>
    <property type="evidence" value="ECO:0007669"/>
    <property type="project" value="UniProtKB-KW"/>
</dbReference>
<sequence length="135" mass="15541">MRIGQLARLVEIDTQTIRFYEQQGLLPSVGRRENGYRVYTKKHGQRLRFIRRCRILGLSLAEISELQQHQDEPHQPCNAVNVLLDDHISHVQSQIATLQALEIQLVSLRESCKDGRDVEECGVLSGINDKETHKR</sequence>
<dbReference type="RefSeq" id="WP_063093925.1">
    <property type="nucleotide sequence ID" value="NZ_JPWB01000001.1"/>
</dbReference>
<dbReference type="NCBIfam" id="TIGR02047">
    <property type="entry name" value="CadR-PbrR"/>
    <property type="match status" value="1"/>
</dbReference>
<dbReference type="InterPro" id="IPR009061">
    <property type="entry name" value="DNA-bd_dom_put_sf"/>
</dbReference>
<dbReference type="CDD" id="cd04784">
    <property type="entry name" value="HTH_CadR-PbrR"/>
    <property type="match status" value="1"/>
</dbReference>